<dbReference type="SUPFAM" id="SSF51905">
    <property type="entry name" value="FAD/NAD(P)-binding domain"/>
    <property type="match status" value="1"/>
</dbReference>
<reference evidence="2 3" key="1">
    <citation type="journal article" date="2016" name="Nat. Commun.">
        <title>Thousands of microbial genomes shed light on interconnected biogeochemical processes in an aquifer system.</title>
        <authorList>
            <person name="Anantharaman K."/>
            <person name="Brown C.T."/>
            <person name="Hug L.A."/>
            <person name="Sharon I."/>
            <person name="Castelle C.J."/>
            <person name="Probst A.J."/>
            <person name="Thomas B.C."/>
            <person name="Singh A."/>
            <person name="Wilkins M.J."/>
            <person name="Karaoz U."/>
            <person name="Brodie E.L."/>
            <person name="Williams K.H."/>
            <person name="Hubbard S.S."/>
            <person name="Banfield J.F."/>
        </authorList>
    </citation>
    <scope>NUCLEOTIDE SEQUENCE [LARGE SCALE GENOMIC DNA]</scope>
</reference>
<evidence type="ECO:0000259" key="1">
    <source>
        <dbReference type="Pfam" id="PF01266"/>
    </source>
</evidence>
<sequence>MPGVRNSKTNLSPWLHQLKRTRQVAKISGDVKTDVIIIGGGIAGVVTAYYTLKLTDKRVVLLEANKVAHGATGHNAGQLASYFERPFSDIVREFGEKMAADGQQAVDSAWILLEEIFEDAKLQTPFWQFTGYAGCSTVSDVVTHLRDIFYQRRSGIAKESLLIAEEHVKECHIPKELKDSYTTLPQKDILALLETKNKKYVAALVKRKGCMNSALFTEELVAYLLRVYTKRFTLIEHAPVRRIALHKDEAVMEVDTKTRRTHTVTGKRVILCTNGFEKIMIADIAGGTDIDGSFHHLVQGSVGCMAGYLEEHDASPVAISYLPENAGAGNGGTQQAEPYFYLTRRPFEKKGTKDVNLICVGGPEALLDDTNKYSHEHPYPEEAGKMIDKFLKKNYRRAPGRVKYAFKWHGLMGYTPNGLRCVGFEPRNPVLMYNLGCNGVGILPSIFGGKRIALLLQGRKLSPSIFDPRT</sequence>
<dbReference type="AlphaFoldDB" id="A0A1G2B9A1"/>
<dbReference type="PANTHER" id="PTHR13847:SF281">
    <property type="entry name" value="FAD DEPENDENT OXIDOREDUCTASE DOMAIN-CONTAINING PROTEIN"/>
    <property type="match status" value="1"/>
</dbReference>
<protein>
    <recommendedName>
        <fullName evidence="1">FAD dependent oxidoreductase domain-containing protein</fullName>
    </recommendedName>
</protein>
<proteinExistence type="predicted"/>
<comment type="caution">
    <text evidence="2">The sequence shown here is derived from an EMBL/GenBank/DDBJ whole genome shotgun (WGS) entry which is preliminary data.</text>
</comment>
<dbReference type="EMBL" id="MHKD01000011">
    <property type="protein sequence ID" value="OGY84777.1"/>
    <property type="molecule type" value="Genomic_DNA"/>
</dbReference>
<name>A0A1G2B9A1_9BACT</name>
<gene>
    <name evidence="2" type="ORF">A3F54_03265</name>
</gene>
<dbReference type="GO" id="GO:0005737">
    <property type="term" value="C:cytoplasm"/>
    <property type="evidence" value="ECO:0007669"/>
    <property type="project" value="TreeGrafter"/>
</dbReference>
<evidence type="ECO:0000313" key="3">
    <source>
        <dbReference type="Proteomes" id="UP000176952"/>
    </source>
</evidence>
<dbReference type="PANTHER" id="PTHR13847">
    <property type="entry name" value="SARCOSINE DEHYDROGENASE-RELATED"/>
    <property type="match status" value="1"/>
</dbReference>
<dbReference type="Gene3D" id="3.50.50.60">
    <property type="entry name" value="FAD/NAD(P)-binding domain"/>
    <property type="match status" value="1"/>
</dbReference>
<dbReference type="STRING" id="1798542.A3F54_03265"/>
<dbReference type="Pfam" id="PF01266">
    <property type="entry name" value="DAO"/>
    <property type="match status" value="1"/>
</dbReference>
<feature type="domain" description="FAD dependent oxidoreductase" evidence="1">
    <location>
        <begin position="34"/>
        <end position="453"/>
    </location>
</feature>
<evidence type="ECO:0000313" key="2">
    <source>
        <dbReference type="EMBL" id="OGY84777.1"/>
    </source>
</evidence>
<dbReference type="InterPro" id="IPR006076">
    <property type="entry name" value="FAD-dep_OxRdtase"/>
</dbReference>
<dbReference type="Proteomes" id="UP000176952">
    <property type="component" value="Unassembled WGS sequence"/>
</dbReference>
<accession>A0A1G2B9A1</accession>
<dbReference type="Gene3D" id="3.30.9.10">
    <property type="entry name" value="D-Amino Acid Oxidase, subunit A, domain 2"/>
    <property type="match status" value="1"/>
</dbReference>
<organism evidence="2 3">
    <name type="scientific">Candidatus Kerfeldbacteria bacterium RIFCSPHIGHO2_12_FULL_48_17</name>
    <dbReference type="NCBI Taxonomy" id="1798542"/>
    <lineage>
        <taxon>Bacteria</taxon>
        <taxon>Candidatus Kerfeldiibacteriota</taxon>
    </lineage>
</organism>
<dbReference type="InterPro" id="IPR036188">
    <property type="entry name" value="FAD/NAD-bd_sf"/>
</dbReference>